<keyword evidence="2" id="KW-1185">Reference proteome</keyword>
<protein>
    <recommendedName>
        <fullName evidence="3">F-box domain-containing protein</fullName>
    </recommendedName>
</protein>
<reference evidence="1" key="1">
    <citation type="journal article" date="2021" name="Mol. Ecol. Resour.">
        <title>Phylogenomic analyses of the genus Drosophila reveals genomic signals of climate adaptation.</title>
        <authorList>
            <person name="Li F."/>
            <person name="Rane R.V."/>
            <person name="Luria V."/>
            <person name="Xiong Z."/>
            <person name="Chen J."/>
            <person name="Li Z."/>
            <person name="Catullo R.A."/>
            <person name="Griffin P.C."/>
            <person name="Schiffer M."/>
            <person name="Pearce S."/>
            <person name="Lee S.F."/>
            <person name="McElroy K."/>
            <person name="Stocker A."/>
            <person name="Shirriffs J."/>
            <person name="Cockerell F."/>
            <person name="Coppin C."/>
            <person name="Sgro C.M."/>
            <person name="Karger A."/>
            <person name="Cain J.W."/>
            <person name="Weber J.A."/>
            <person name="Santpere G."/>
            <person name="Kirschner M.W."/>
            <person name="Hoffmann A.A."/>
            <person name="Oakeshott J.G."/>
            <person name="Zhang G."/>
        </authorList>
    </citation>
    <scope>NUCLEOTIDE SEQUENCE</scope>
    <source>
        <strain evidence="1">BGI-SZ-2011g</strain>
    </source>
</reference>
<name>A0AAD4K1T2_9MUSC</name>
<feature type="non-terminal residue" evidence="1">
    <location>
        <position position="458"/>
    </location>
</feature>
<evidence type="ECO:0008006" key="3">
    <source>
        <dbReference type="Google" id="ProtNLM"/>
    </source>
</evidence>
<accession>A0AAD4K1T2</accession>
<comment type="caution">
    <text evidence="1">The sequence shown here is derived from an EMBL/GenBank/DDBJ whole genome shotgun (WGS) entry which is preliminary data.</text>
</comment>
<dbReference type="AlphaFoldDB" id="A0AAD4K1T2"/>
<dbReference type="Proteomes" id="UP001200034">
    <property type="component" value="Unassembled WGS sequence"/>
</dbReference>
<feature type="non-terminal residue" evidence="1">
    <location>
        <position position="1"/>
    </location>
</feature>
<gene>
    <name evidence="1" type="ORF">KR093_008552</name>
</gene>
<proteinExistence type="predicted"/>
<evidence type="ECO:0000313" key="2">
    <source>
        <dbReference type="Proteomes" id="UP001200034"/>
    </source>
</evidence>
<evidence type="ECO:0000313" key="1">
    <source>
        <dbReference type="EMBL" id="KAH8371701.1"/>
    </source>
</evidence>
<dbReference type="EMBL" id="JAJJHW010002585">
    <property type="protein sequence ID" value="KAH8371701.1"/>
    <property type="molecule type" value="Genomic_DNA"/>
</dbReference>
<organism evidence="1 2">
    <name type="scientific">Drosophila rubida</name>
    <dbReference type="NCBI Taxonomy" id="30044"/>
    <lineage>
        <taxon>Eukaryota</taxon>
        <taxon>Metazoa</taxon>
        <taxon>Ecdysozoa</taxon>
        <taxon>Arthropoda</taxon>
        <taxon>Hexapoda</taxon>
        <taxon>Insecta</taxon>
        <taxon>Pterygota</taxon>
        <taxon>Neoptera</taxon>
        <taxon>Endopterygota</taxon>
        <taxon>Diptera</taxon>
        <taxon>Brachycera</taxon>
        <taxon>Muscomorpha</taxon>
        <taxon>Ephydroidea</taxon>
        <taxon>Drosophilidae</taxon>
        <taxon>Drosophila</taxon>
    </lineage>
</organism>
<sequence>RRPKVNSTQMFVAEAPTTTTLTTLNDDCLLLICAQIPIRDQFVLLQLGGRFQQLVLHIWQRKYADEFDWQLEPQLKCLSASEQSQLLTHLAGMTRALLNLDASADGLQQWLTYSGAGGRHKLSDIRRISFTQCNATLLRQLPLVVAGHSIVQLQLGACVGVRPADLVALFAQLRQLRMFELLPGGRNSGCLCSTTTTRTAAGGAGVLADVAYCQTLRCLKLPSCAVRAAATEIARLPQLRQLTGFLCCSRDIADDDKGKPNAGAVVGAAVATATISACLAALLPDSADDDDNDNENDAVAATCQIVALNLQCQLDGSLLRLLQGHLRVLRVQRFAWHSQLMVHYDATDGSIKWLPQQPQVARALLHFIVSQAASLHELDFTRNVHATPTFLAQLDEQLLHQHHSLVGRQVAVWHDGCPRPQMSNEQHAAIANCRGNRECNNSDLAFVHFELQHLANEK</sequence>